<dbReference type="Proteomes" id="UP001415857">
    <property type="component" value="Unassembled WGS sequence"/>
</dbReference>
<dbReference type="InterPro" id="IPR017451">
    <property type="entry name" value="F-box-assoc_interact_dom"/>
</dbReference>
<dbReference type="PANTHER" id="PTHR31672">
    <property type="entry name" value="BNACNNG10540D PROTEIN"/>
    <property type="match status" value="1"/>
</dbReference>
<evidence type="ECO:0000313" key="3">
    <source>
        <dbReference type="Proteomes" id="UP001415857"/>
    </source>
</evidence>
<feature type="domain" description="F-box" evidence="1">
    <location>
        <begin position="18"/>
        <end position="63"/>
    </location>
</feature>
<evidence type="ECO:0000313" key="2">
    <source>
        <dbReference type="EMBL" id="KAK9287332.1"/>
    </source>
</evidence>
<comment type="caution">
    <text evidence="2">The sequence shown here is derived from an EMBL/GenBank/DDBJ whole genome shotgun (WGS) entry which is preliminary data.</text>
</comment>
<reference evidence="2 3" key="1">
    <citation type="journal article" date="2024" name="Plant J.">
        <title>Genome sequences and population genomics reveal climatic adaptation and genomic divergence between two closely related sweetgum species.</title>
        <authorList>
            <person name="Xu W.Q."/>
            <person name="Ren C.Q."/>
            <person name="Zhang X.Y."/>
            <person name="Comes H.P."/>
            <person name="Liu X.H."/>
            <person name="Li Y.G."/>
            <person name="Kettle C.J."/>
            <person name="Jalonen R."/>
            <person name="Gaisberger H."/>
            <person name="Ma Y.Z."/>
            <person name="Qiu Y.X."/>
        </authorList>
    </citation>
    <scope>NUCLEOTIDE SEQUENCE [LARGE SCALE GENOMIC DNA]</scope>
    <source>
        <strain evidence="2">Hangzhou</strain>
    </source>
</reference>
<dbReference type="InterPro" id="IPR036047">
    <property type="entry name" value="F-box-like_dom_sf"/>
</dbReference>
<keyword evidence="3" id="KW-1185">Reference proteome</keyword>
<proteinExistence type="predicted"/>
<dbReference type="Gene3D" id="1.20.1280.50">
    <property type="match status" value="1"/>
</dbReference>
<dbReference type="Pfam" id="PF08268">
    <property type="entry name" value="FBA_3"/>
    <property type="match status" value="1"/>
</dbReference>
<dbReference type="PANTHER" id="PTHR31672:SF13">
    <property type="entry name" value="F-BOX PROTEIN CPR30-LIKE"/>
    <property type="match status" value="1"/>
</dbReference>
<name>A0AAP0X232_LIQFO</name>
<dbReference type="PROSITE" id="PS50181">
    <property type="entry name" value="FBOX"/>
    <property type="match status" value="1"/>
</dbReference>
<dbReference type="EMBL" id="JBBPBK010000004">
    <property type="protein sequence ID" value="KAK9287332.1"/>
    <property type="molecule type" value="Genomic_DNA"/>
</dbReference>
<evidence type="ECO:0000259" key="1">
    <source>
        <dbReference type="PROSITE" id="PS50181"/>
    </source>
</evidence>
<organism evidence="2 3">
    <name type="scientific">Liquidambar formosana</name>
    <name type="common">Formosan gum</name>
    <dbReference type="NCBI Taxonomy" id="63359"/>
    <lineage>
        <taxon>Eukaryota</taxon>
        <taxon>Viridiplantae</taxon>
        <taxon>Streptophyta</taxon>
        <taxon>Embryophyta</taxon>
        <taxon>Tracheophyta</taxon>
        <taxon>Spermatophyta</taxon>
        <taxon>Magnoliopsida</taxon>
        <taxon>eudicotyledons</taxon>
        <taxon>Gunneridae</taxon>
        <taxon>Pentapetalae</taxon>
        <taxon>Saxifragales</taxon>
        <taxon>Altingiaceae</taxon>
        <taxon>Liquidambar</taxon>
    </lineage>
</organism>
<dbReference type="AlphaFoldDB" id="A0AAP0X232"/>
<dbReference type="Pfam" id="PF00646">
    <property type="entry name" value="F-box"/>
    <property type="match status" value="1"/>
</dbReference>
<dbReference type="CDD" id="cd22157">
    <property type="entry name" value="F-box_AtFBW1-like"/>
    <property type="match status" value="1"/>
</dbReference>
<accession>A0AAP0X232</accession>
<dbReference type="InterPro" id="IPR013187">
    <property type="entry name" value="F-box-assoc_dom_typ3"/>
</dbReference>
<sequence length="415" mass="46596">MTRNATMSITITTELGLGFRILELPEHIVFDILTRLPVKSVFACRCVCKTLRDLLLDPHFAKLHLTRAPTALILHQRLSWSIHLYLPDVANDTLSWYSSSSYSDHHRDRCYDALPKQDVYFLMPDCKAALINSCNGFLCLYNSSRRHPVYCLCNPVLGEYVALPPPPPSTVDHTYLDYSAFGFSPKTGQYKIIRFVLSLAGAVFVEVHTLGSESWRNVGEAPPPRHPKSFDPFVNGALHWITTTGGTTSGLICICSFDVEDERIRQIPPPAHFDFDYAGKVGWINVGVLGGCLCLCYVFDGVSFEVWVMKDYGVKESWSKKFVIEIQSYCGLQLGEVHRPIGFLENGDMWMICHSDPLVLLVSYRPGTRSFKEICGIKSSIEAIPHIPSFASLKNEVIGKNLQVKDVKPGKALRF</sequence>
<protein>
    <recommendedName>
        <fullName evidence="1">F-box domain-containing protein</fullName>
    </recommendedName>
</protein>
<dbReference type="SMART" id="SM00256">
    <property type="entry name" value="FBOX"/>
    <property type="match status" value="1"/>
</dbReference>
<dbReference type="InterPro" id="IPR001810">
    <property type="entry name" value="F-box_dom"/>
</dbReference>
<dbReference type="NCBIfam" id="TIGR01640">
    <property type="entry name" value="F_box_assoc_1"/>
    <property type="match status" value="1"/>
</dbReference>
<gene>
    <name evidence="2" type="ORF">L1049_015747</name>
</gene>
<dbReference type="SUPFAM" id="SSF81383">
    <property type="entry name" value="F-box domain"/>
    <property type="match status" value="1"/>
</dbReference>
<dbReference type="InterPro" id="IPR050796">
    <property type="entry name" value="SCF_F-box_component"/>
</dbReference>